<dbReference type="GO" id="GO:0003677">
    <property type="term" value="F:DNA binding"/>
    <property type="evidence" value="ECO:0007669"/>
    <property type="project" value="UniProtKB-KW"/>
</dbReference>
<evidence type="ECO:0000256" key="6">
    <source>
        <dbReference type="ARBA" id="ARBA00023125"/>
    </source>
</evidence>
<reference evidence="10" key="1">
    <citation type="journal article" date="2020" name="mSystems">
        <title>Genome- and Community-Level Interaction Insights into Carbon Utilization and Element Cycling Functions of Hydrothermarchaeota in Hydrothermal Sediment.</title>
        <authorList>
            <person name="Zhou Z."/>
            <person name="Liu Y."/>
            <person name="Xu W."/>
            <person name="Pan J."/>
            <person name="Luo Z.H."/>
            <person name="Li M."/>
        </authorList>
    </citation>
    <scope>NUCLEOTIDE SEQUENCE [LARGE SCALE GENOMIC DNA]</scope>
    <source>
        <strain evidence="10">SpSt-556</strain>
    </source>
</reference>
<organism evidence="10">
    <name type="scientific">Bellilinea caldifistulae</name>
    <dbReference type="NCBI Taxonomy" id="360411"/>
    <lineage>
        <taxon>Bacteria</taxon>
        <taxon>Bacillati</taxon>
        <taxon>Chloroflexota</taxon>
        <taxon>Anaerolineae</taxon>
        <taxon>Anaerolineales</taxon>
        <taxon>Anaerolineaceae</taxon>
        <taxon>Bellilinea</taxon>
    </lineage>
</organism>
<keyword evidence="2 10" id="KW-0489">Methyltransferase</keyword>
<dbReference type="EMBL" id="DSXR01000041">
    <property type="protein sequence ID" value="HGS86651.1"/>
    <property type="molecule type" value="Genomic_DNA"/>
</dbReference>
<dbReference type="AlphaFoldDB" id="A0A7C4Q0M2"/>
<keyword evidence="3 10" id="KW-0808">Transferase</keyword>
<dbReference type="InterPro" id="IPR029063">
    <property type="entry name" value="SAM-dependent_MTases_sf"/>
</dbReference>
<evidence type="ECO:0000259" key="9">
    <source>
        <dbReference type="Pfam" id="PF01555"/>
    </source>
</evidence>
<protein>
    <recommendedName>
        <fullName evidence="8">Methyltransferase</fullName>
        <ecNumber evidence="8">2.1.1.-</ecNumber>
    </recommendedName>
</protein>
<evidence type="ECO:0000313" key="10">
    <source>
        <dbReference type="EMBL" id="HGS86651.1"/>
    </source>
</evidence>
<evidence type="ECO:0000256" key="5">
    <source>
        <dbReference type="ARBA" id="ARBA00022747"/>
    </source>
</evidence>
<dbReference type="GO" id="GO:0008170">
    <property type="term" value="F:N-methyltransferase activity"/>
    <property type="evidence" value="ECO:0007669"/>
    <property type="project" value="InterPro"/>
</dbReference>
<evidence type="ECO:0000256" key="2">
    <source>
        <dbReference type="ARBA" id="ARBA00022603"/>
    </source>
</evidence>
<evidence type="ECO:0000256" key="1">
    <source>
        <dbReference type="ARBA" id="ARBA00010203"/>
    </source>
</evidence>
<comment type="catalytic activity">
    <reaction evidence="7">
        <text>a 2'-deoxycytidine in DNA + S-adenosyl-L-methionine = an N(4)-methyl-2'-deoxycytidine in DNA + S-adenosyl-L-homocysteine + H(+)</text>
        <dbReference type="Rhea" id="RHEA:16857"/>
        <dbReference type="Rhea" id="RHEA-COMP:11369"/>
        <dbReference type="Rhea" id="RHEA-COMP:13674"/>
        <dbReference type="ChEBI" id="CHEBI:15378"/>
        <dbReference type="ChEBI" id="CHEBI:57856"/>
        <dbReference type="ChEBI" id="CHEBI:59789"/>
        <dbReference type="ChEBI" id="CHEBI:85452"/>
        <dbReference type="ChEBI" id="CHEBI:137933"/>
        <dbReference type="EC" id="2.1.1.113"/>
    </reaction>
</comment>
<evidence type="ECO:0000256" key="7">
    <source>
        <dbReference type="ARBA" id="ARBA00049120"/>
    </source>
</evidence>
<feature type="domain" description="DNA methylase N-4/N-6" evidence="9">
    <location>
        <begin position="35"/>
        <end position="259"/>
    </location>
</feature>
<dbReference type="PRINTS" id="PR00508">
    <property type="entry name" value="S21N4MTFRASE"/>
</dbReference>
<dbReference type="GO" id="GO:0032259">
    <property type="term" value="P:methylation"/>
    <property type="evidence" value="ECO:0007669"/>
    <property type="project" value="UniProtKB-KW"/>
</dbReference>
<sequence>MGKIEICETFREEAECVLYHGDTLDLLRSIPDGRIQLVVTSPPYNLGKPYEPRLDMDVYLEQQEAVVKECVRVLSEEGSICWQVGNHVKKDGEIIPLDIVLYPLFKSFGLKLRNRIVWHFGHGLHASRRFSGRYEVILWFTKGDDYLFNLDAVRVPQRYPTKRYFKGPKKGQLSGNPLGKNPSDVWEIPNVKANHVEKTIHPCQFPVELVERLVLAMTKPDDWVFDPFMGVGSTAIAALIHQRRVVGAEIMPEYIEIARQRIRLAEEGRLRIRPMERQVFDPQGKNDVVPPVYVEIGQPQQASLLENRTSYLESQTDHENHL</sequence>
<keyword evidence="6" id="KW-0238">DNA-binding</keyword>
<name>A0A7C4Q0M2_9CHLR</name>
<evidence type="ECO:0000256" key="8">
    <source>
        <dbReference type="RuleBase" id="RU362026"/>
    </source>
</evidence>
<dbReference type="Pfam" id="PF01555">
    <property type="entry name" value="N6_N4_Mtase"/>
    <property type="match status" value="1"/>
</dbReference>
<dbReference type="InterPro" id="IPR017985">
    <property type="entry name" value="MeTrfase_CN4_CS"/>
</dbReference>
<dbReference type="SUPFAM" id="SSF53335">
    <property type="entry name" value="S-adenosyl-L-methionine-dependent methyltransferases"/>
    <property type="match status" value="1"/>
</dbReference>
<dbReference type="GO" id="GO:0015667">
    <property type="term" value="F:site-specific DNA-methyltransferase (cytosine-N4-specific) activity"/>
    <property type="evidence" value="ECO:0007669"/>
    <property type="project" value="UniProtKB-EC"/>
</dbReference>
<accession>A0A7C4Q0M2</accession>
<comment type="caution">
    <text evidence="10">The sequence shown here is derived from an EMBL/GenBank/DDBJ whole genome shotgun (WGS) entry which is preliminary data.</text>
</comment>
<dbReference type="PROSITE" id="PS00093">
    <property type="entry name" value="N4_MTASE"/>
    <property type="match status" value="1"/>
</dbReference>
<dbReference type="InterPro" id="IPR001091">
    <property type="entry name" value="RM_Methyltransferase"/>
</dbReference>
<dbReference type="GO" id="GO:0009307">
    <property type="term" value="P:DNA restriction-modification system"/>
    <property type="evidence" value="ECO:0007669"/>
    <property type="project" value="UniProtKB-KW"/>
</dbReference>
<dbReference type="EC" id="2.1.1.-" evidence="8"/>
<comment type="similarity">
    <text evidence="1">Belongs to the N(4)/N(6)-methyltransferase family. N(4) subfamily.</text>
</comment>
<evidence type="ECO:0000256" key="3">
    <source>
        <dbReference type="ARBA" id="ARBA00022679"/>
    </source>
</evidence>
<keyword evidence="4" id="KW-0949">S-adenosyl-L-methionine</keyword>
<evidence type="ECO:0000256" key="4">
    <source>
        <dbReference type="ARBA" id="ARBA00022691"/>
    </source>
</evidence>
<gene>
    <name evidence="10" type="ORF">ENT17_03430</name>
</gene>
<proteinExistence type="inferred from homology"/>
<dbReference type="InterPro" id="IPR002941">
    <property type="entry name" value="DNA_methylase_N4/N6"/>
</dbReference>
<dbReference type="Gene3D" id="3.40.50.150">
    <property type="entry name" value="Vaccinia Virus protein VP39"/>
    <property type="match status" value="1"/>
</dbReference>
<keyword evidence="5" id="KW-0680">Restriction system</keyword>